<dbReference type="InterPro" id="IPR058040">
    <property type="entry name" value="BW3TFN"/>
</dbReference>
<organism evidence="1 2">
    <name type="scientific">Staphylococcus phage Team1</name>
    <dbReference type="NCBI Taxonomy" id="1262512"/>
    <lineage>
        <taxon>Viruses</taxon>
        <taxon>Duplodnaviria</taxon>
        <taxon>Heunggongvirae</taxon>
        <taxon>Uroviricota</taxon>
        <taxon>Caudoviricetes</taxon>
        <taxon>Herelleviridae</taxon>
        <taxon>Twortvirinae</taxon>
        <taxon>Kayvirus</taxon>
        <taxon>Kayvirus G1</taxon>
    </lineage>
</organism>
<dbReference type="GeneID" id="22276519"/>
<dbReference type="KEGG" id="vg:22276519"/>
<sequence>MAIATYNSHVELAKYLVSKADSVYLTIGKSTPWSNETNPPQPDENATVLQEVIGYKKATKVTLVRPSKSPEDDNKNLISYGNKSWVEVTPENAKAEGAKWVYLESSIVGDELPLGTYRQVGFVMDLVAKSGISKFNLVPSEVESTGTLLFFDNKQFQNRSEQTTAKERFIVEV</sequence>
<dbReference type="SMR" id="A0A075BEQ1"/>
<reference evidence="1 2" key="1">
    <citation type="journal article" date="2014" name="PLoS ONE">
        <title>Improving the Safety of Staphylococcus aureus Polyvalent Phages by Their Production on a Staphylococcus xylosus Strain.</title>
        <authorList>
            <person name="El Haddad L."/>
            <person name="Ben Abdallah N."/>
            <person name="Plante P.L."/>
            <person name="Dumaresq J."/>
            <person name="Katsarava R."/>
            <person name="Labrie S."/>
            <person name="Corbeil J."/>
            <person name="St-Gelais D."/>
            <person name="Moineau S."/>
        </authorList>
    </citation>
    <scope>NUCLEOTIDE SEQUENCE [LARGE SCALE GENOMIC DNA]</scope>
</reference>
<dbReference type="Proteomes" id="UP000028568">
    <property type="component" value="Segment"/>
</dbReference>
<proteinExistence type="predicted"/>
<accession>A0A075BEQ1</accession>
<evidence type="ECO:0000313" key="2">
    <source>
        <dbReference type="Proteomes" id="UP000028568"/>
    </source>
</evidence>
<dbReference type="EMBL" id="KC012913">
    <property type="protein sequence ID" value="AFX93373.1"/>
    <property type="molecule type" value="Genomic_DNA"/>
</dbReference>
<dbReference type="Gene3D" id="2.60.340.10">
    <property type="entry name" value="baseplate structural protein gp8, domain 1"/>
    <property type="match status" value="1"/>
</dbReference>
<protein>
    <submittedName>
        <fullName evidence="1">Structural protein</fullName>
    </submittedName>
</protein>
<name>A0A075BEQ1_9CAUD</name>
<dbReference type="Pfam" id="PF25691">
    <property type="entry name" value="BW3TFN"/>
    <property type="match status" value="1"/>
</dbReference>
<evidence type="ECO:0000313" key="1">
    <source>
        <dbReference type="EMBL" id="AFX93373.1"/>
    </source>
</evidence>
<dbReference type="RefSeq" id="YP_009098256.1">
    <property type="nucleotide sequence ID" value="NC_025417.1"/>
</dbReference>